<dbReference type="EMBL" id="RDCL01000039">
    <property type="protein sequence ID" value="RMW56510.1"/>
    <property type="molecule type" value="Genomic_DNA"/>
</dbReference>
<dbReference type="RefSeq" id="WP_122210997.1">
    <property type="nucleotide sequence ID" value="NZ_RDCH01000027.1"/>
</dbReference>
<dbReference type="Proteomes" id="UP000281061">
    <property type="component" value="Unassembled WGS sequence"/>
</dbReference>
<feature type="compositionally biased region" description="Polar residues" evidence="1">
    <location>
        <begin position="60"/>
        <end position="73"/>
    </location>
</feature>
<evidence type="ECO:0008006" key="5">
    <source>
        <dbReference type="Google" id="ProtNLM"/>
    </source>
</evidence>
<feature type="region of interest" description="Disordered" evidence="1">
    <location>
        <begin position="50"/>
        <end position="73"/>
    </location>
</feature>
<reference evidence="3 4" key="1">
    <citation type="submission" date="2018-10" db="EMBL/GenBank/DDBJ databases">
        <title>Genome sequences of five Lactobacillus pentosus strains isolated from brines of traditionally fermented spanish-style green table olives and differences between them.</title>
        <authorList>
            <person name="Jimenez Diaz R."/>
        </authorList>
    </citation>
    <scope>NUCLEOTIDE SEQUENCE [LARGE SCALE GENOMIC DNA]</scope>
    <source>
        <strain evidence="3 4">IG8</strain>
    </source>
</reference>
<sequence>MKKAQLGWWLLGTVEILIAVVGGVLMWQKMDAAPQKTAVKVTATKKVATSRDLKKKNSSREATTASQSTTNKLTATNIGPRTLALAITYYASHHFDQIGAHTWQSMYQAYLTNPGTIIVSNAHVDELKRPGTGVAYYAAFQGGDKDVESDMLGGYPCYTLENNQMVNIYQPQSNPRKSITVSVNQIVQYANQTNQAKKISQLGQQMTIKNLRKDFGANHISIKEFYEEPMMTKVIMYYGIHHDTDKNWQALSQLIKDGTVFKATPVHGVSIIGYNGNSSSCMIAYDPQNGMSGRPDLFVFGHETVDQDFASDIVEGDDVGVPAETLLKYVNDNGGRTAVANIQVKDDSNAMGR</sequence>
<keyword evidence="2" id="KW-0472">Membrane</keyword>
<evidence type="ECO:0000313" key="4">
    <source>
        <dbReference type="Proteomes" id="UP000281061"/>
    </source>
</evidence>
<gene>
    <name evidence="3" type="ORF">D6U17_03160</name>
</gene>
<proteinExistence type="predicted"/>
<feature type="transmembrane region" description="Helical" evidence="2">
    <location>
        <begin position="6"/>
        <end position="27"/>
    </location>
</feature>
<organism evidence="3 4">
    <name type="scientific">Lactiplantibacillus pentosus</name>
    <name type="common">Lactobacillus pentosus</name>
    <dbReference type="NCBI Taxonomy" id="1589"/>
    <lineage>
        <taxon>Bacteria</taxon>
        <taxon>Bacillati</taxon>
        <taxon>Bacillota</taxon>
        <taxon>Bacilli</taxon>
        <taxon>Lactobacillales</taxon>
        <taxon>Lactobacillaceae</taxon>
        <taxon>Lactiplantibacillus</taxon>
    </lineage>
</organism>
<evidence type="ECO:0000313" key="3">
    <source>
        <dbReference type="EMBL" id="RMW56510.1"/>
    </source>
</evidence>
<evidence type="ECO:0000256" key="2">
    <source>
        <dbReference type="SAM" id="Phobius"/>
    </source>
</evidence>
<keyword evidence="2" id="KW-0812">Transmembrane</keyword>
<keyword evidence="2" id="KW-1133">Transmembrane helix</keyword>
<evidence type="ECO:0000256" key="1">
    <source>
        <dbReference type="SAM" id="MobiDB-lite"/>
    </source>
</evidence>
<dbReference type="AlphaFoldDB" id="A0AB37RK38"/>
<name>A0AB37RK38_LACPE</name>
<comment type="caution">
    <text evidence="3">The sequence shown here is derived from an EMBL/GenBank/DDBJ whole genome shotgun (WGS) entry which is preliminary data.</text>
</comment>
<protein>
    <recommendedName>
        <fullName evidence="5">Lipoprotein</fullName>
    </recommendedName>
</protein>
<accession>A0AB37RK38</accession>